<evidence type="ECO:0000256" key="1">
    <source>
        <dbReference type="SAM" id="MobiDB-lite"/>
    </source>
</evidence>
<feature type="region of interest" description="Disordered" evidence="1">
    <location>
        <begin position="23"/>
        <end position="42"/>
    </location>
</feature>
<feature type="region of interest" description="Disordered" evidence="1">
    <location>
        <begin position="63"/>
        <end position="157"/>
    </location>
</feature>
<organism evidence="3">
    <name type="scientific">Aplanochytrium stocchinoi</name>
    <dbReference type="NCBI Taxonomy" id="215587"/>
    <lineage>
        <taxon>Eukaryota</taxon>
        <taxon>Sar</taxon>
        <taxon>Stramenopiles</taxon>
        <taxon>Bigyra</taxon>
        <taxon>Labyrinthulomycetes</taxon>
        <taxon>Thraustochytrida</taxon>
        <taxon>Thraustochytriidae</taxon>
        <taxon>Aplanochytrium</taxon>
    </lineage>
</organism>
<dbReference type="EMBL" id="HBIN01002722">
    <property type="protein sequence ID" value="CAE0431487.1"/>
    <property type="molecule type" value="Transcribed_RNA"/>
</dbReference>
<name>A0A6S8A2D2_9STRA</name>
<feature type="compositionally biased region" description="Basic and acidic residues" evidence="1">
    <location>
        <begin position="79"/>
        <end position="94"/>
    </location>
</feature>
<feature type="compositionally biased region" description="Basic residues" evidence="1">
    <location>
        <begin position="135"/>
        <end position="150"/>
    </location>
</feature>
<dbReference type="EMBL" id="HBIN01002720">
    <property type="protein sequence ID" value="CAE0431485.1"/>
    <property type="molecule type" value="Transcribed_RNA"/>
</dbReference>
<reference evidence="3" key="1">
    <citation type="submission" date="2021-01" db="EMBL/GenBank/DDBJ databases">
        <authorList>
            <person name="Corre E."/>
            <person name="Pelletier E."/>
            <person name="Niang G."/>
            <person name="Scheremetjew M."/>
            <person name="Finn R."/>
            <person name="Kale V."/>
            <person name="Holt S."/>
            <person name="Cochrane G."/>
            <person name="Meng A."/>
            <person name="Brown T."/>
            <person name="Cohen L."/>
        </authorList>
    </citation>
    <scope>NUCLEOTIDE SEQUENCE</scope>
    <source>
        <strain evidence="3">GSBS06</strain>
    </source>
</reference>
<evidence type="ECO:0000313" key="3">
    <source>
        <dbReference type="EMBL" id="CAE0431487.1"/>
    </source>
</evidence>
<gene>
    <name evidence="2" type="ORF">ASTO00021_LOCUS1822</name>
    <name evidence="3" type="ORF">ASTO00021_LOCUS1824</name>
</gene>
<proteinExistence type="predicted"/>
<evidence type="ECO:0000313" key="2">
    <source>
        <dbReference type="EMBL" id="CAE0431485.1"/>
    </source>
</evidence>
<dbReference type="AlphaFoldDB" id="A0A6S8A2D2"/>
<protein>
    <submittedName>
        <fullName evidence="3">Uncharacterized protein</fullName>
    </submittedName>
</protein>
<accession>A0A6S8A2D2</accession>
<sequence length="274" mass="31643">MGRVSRYKKEKSTIKNFGKLLNADSYNDAPVPNRKSRKRGRKLETVDGFEIEPDRGYKMIKKFNTQKKKGSKKSVPKLETLKASKDLSKNDKKSSSLKHLKIKSGESLRDFSNRVDKEARDIVHDQSHSQTSSAMRRKTFMKQRSKKRKLEKQLKRTGALKNWNESDDESELIYQGKKVKSKYKGKKDNNNNKNGSIITRRVGLHDVVDRPPGFTENSGKSRFKKMAFMRDDSDNGNKNTMELQKSGYAKIQMEQMRSRVIKAYQGLKKKGETI</sequence>
<feature type="compositionally biased region" description="Basic residues" evidence="1">
    <location>
        <begin position="63"/>
        <end position="75"/>
    </location>
</feature>
<feature type="compositionally biased region" description="Basic and acidic residues" evidence="1">
    <location>
        <begin position="103"/>
        <end position="127"/>
    </location>
</feature>